<name>A0ABR2IJM5_9EUKA</name>
<dbReference type="EMBL" id="JAPFFF010000017">
    <property type="protein sequence ID" value="KAK8863864.1"/>
    <property type="molecule type" value="Genomic_DNA"/>
</dbReference>
<accession>A0ABR2IJM5</accession>
<comment type="caution">
    <text evidence="1">The sequence shown here is derived from an EMBL/GenBank/DDBJ whole genome shotgun (WGS) entry which is preliminary data.</text>
</comment>
<evidence type="ECO:0000313" key="1">
    <source>
        <dbReference type="EMBL" id="KAK8863864.1"/>
    </source>
</evidence>
<evidence type="ECO:0000313" key="2">
    <source>
        <dbReference type="Proteomes" id="UP001470230"/>
    </source>
</evidence>
<organism evidence="1 2">
    <name type="scientific">Tritrichomonas musculus</name>
    <dbReference type="NCBI Taxonomy" id="1915356"/>
    <lineage>
        <taxon>Eukaryota</taxon>
        <taxon>Metamonada</taxon>
        <taxon>Parabasalia</taxon>
        <taxon>Tritrichomonadida</taxon>
        <taxon>Tritrichomonadidae</taxon>
        <taxon>Tritrichomonas</taxon>
    </lineage>
</organism>
<gene>
    <name evidence="1" type="ORF">M9Y10_011555</name>
</gene>
<dbReference type="Proteomes" id="UP001470230">
    <property type="component" value="Unassembled WGS sequence"/>
</dbReference>
<sequence length="100" mass="12131">MNTPSDLKIITQYKQYTLRTPIYTSRETQQIFDSSKYIRTCDTYGRVIVEVLDDRNEYTGCRYARFSRAALLKYNNDYDYKKEKEAPKYRMFDENHKIIE</sequence>
<proteinExistence type="predicted"/>
<keyword evidence="2" id="KW-1185">Reference proteome</keyword>
<protein>
    <submittedName>
        <fullName evidence="1">Uncharacterized protein</fullName>
    </submittedName>
</protein>
<reference evidence="1 2" key="1">
    <citation type="submission" date="2024-04" db="EMBL/GenBank/DDBJ databases">
        <title>Tritrichomonas musculus Genome.</title>
        <authorList>
            <person name="Alves-Ferreira E."/>
            <person name="Grigg M."/>
            <person name="Lorenzi H."/>
            <person name="Galac M."/>
        </authorList>
    </citation>
    <scope>NUCLEOTIDE SEQUENCE [LARGE SCALE GENOMIC DNA]</scope>
    <source>
        <strain evidence="1 2">EAF2021</strain>
    </source>
</reference>